<accession>A0A4C1ZIC3</accession>
<dbReference type="AlphaFoldDB" id="A0A4C1ZIC3"/>
<feature type="compositionally biased region" description="Low complexity" evidence="1">
    <location>
        <begin position="52"/>
        <end position="78"/>
    </location>
</feature>
<proteinExistence type="predicted"/>
<evidence type="ECO:0000256" key="1">
    <source>
        <dbReference type="SAM" id="MobiDB-lite"/>
    </source>
</evidence>
<evidence type="ECO:0000313" key="3">
    <source>
        <dbReference type="Proteomes" id="UP000299102"/>
    </source>
</evidence>
<reference evidence="2 3" key="1">
    <citation type="journal article" date="2019" name="Commun. Biol.">
        <title>The bagworm genome reveals a unique fibroin gene that provides high tensile strength.</title>
        <authorList>
            <person name="Kono N."/>
            <person name="Nakamura H."/>
            <person name="Ohtoshi R."/>
            <person name="Tomita M."/>
            <person name="Numata K."/>
            <person name="Arakawa K."/>
        </authorList>
    </citation>
    <scope>NUCLEOTIDE SEQUENCE [LARGE SCALE GENOMIC DNA]</scope>
</reference>
<sequence>MIAYHHCQILSVAYEIVPWRGEPITDLKPRQSLRYGRKSVFQAKWRQRIQLTPGSGPRRTPRRGAAGSDASSPLLSSSLPRMRVQLPQTPPAQAVEDAPDAHGGQRRPSYVRVCCRTRTPCVALCALRPGPACASFATTLNFETLDIHHRIKADFAAF</sequence>
<gene>
    <name evidence="2" type="ORF">EVAR_68611_1</name>
</gene>
<name>A0A4C1ZIC3_EUMVA</name>
<evidence type="ECO:0000313" key="2">
    <source>
        <dbReference type="EMBL" id="GBP88581.1"/>
    </source>
</evidence>
<protein>
    <submittedName>
        <fullName evidence="2">Uncharacterized protein</fullName>
    </submittedName>
</protein>
<dbReference type="Proteomes" id="UP000299102">
    <property type="component" value="Unassembled WGS sequence"/>
</dbReference>
<keyword evidence="3" id="KW-1185">Reference proteome</keyword>
<comment type="caution">
    <text evidence="2">The sequence shown here is derived from an EMBL/GenBank/DDBJ whole genome shotgun (WGS) entry which is preliminary data.</text>
</comment>
<organism evidence="2 3">
    <name type="scientific">Eumeta variegata</name>
    <name type="common">Bagworm moth</name>
    <name type="synonym">Eumeta japonica</name>
    <dbReference type="NCBI Taxonomy" id="151549"/>
    <lineage>
        <taxon>Eukaryota</taxon>
        <taxon>Metazoa</taxon>
        <taxon>Ecdysozoa</taxon>
        <taxon>Arthropoda</taxon>
        <taxon>Hexapoda</taxon>
        <taxon>Insecta</taxon>
        <taxon>Pterygota</taxon>
        <taxon>Neoptera</taxon>
        <taxon>Endopterygota</taxon>
        <taxon>Lepidoptera</taxon>
        <taxon>Glossata</taxon>
        <taxon>Ditrysia</taxon>
        <taxon>Tineoidea</taxon>
        <taxon>Psychidae</taxon>
        <taxon>Oiketicinae</taxon>
        <taxon>Eumeta</taxon>
    </lineage>
</organism>
<dbReference type="EMBL" id="BGZK01001942">
    <property type="protein sequence ID" value="GBP88581.1"/>
    <property type="molecule type" value="Genomic_DNA"/>
</dbReference>
<feature type="region of interest" description="Disordered" evidence="1">
    <location>
        <begin position="46"/>
        <end position="78"/>
    </location>
</feature>